<dbReference type="Proteomes" id="UP001160152">
    <property type="component" value="Unassembled WGS sequence"/>
</dbReference>
<protein>
    <submittedName>
        <fullName evidence="1">Uncharacterized protein</fullName>
    </submittedName>
</protein>
<reference evidence="1 2" key="1">
    <citation type="submission" date="2022-09" db="EMBL/GenBank/DDBJ databases">
        <title>Intensive care unit water sources are persistently colonized with multi-drug resistant bacteria and are the site of extensive horizontal gene transfer of antibiotic resistance genes.</title>
        <authorList>
            <person name="Diorio-Toth L."/>
        </authorList>
    </citation>
    <scope>NUCLEOTIDE SEQUENCE [LARGE SCALE GENOMIC DNA]</scope>
    <source>
        <strain evidence="1 2">GD03901</strain>
    </source>
</reference>
<sequence length="69" mass="6614">MSFLKTVAVDAESFLAKVLANLVSEVAADGTVTKADAIQAVASAAVSTLASATSASSTAAVSGAVVADN</sequence>
<dbReference type="EMBL" id="JAOCBV010000001">
    <property type="protein sequence ID" value="MDH0756812.1"/>
    <property type="molecule type" value="Genomic_DNA"/>
</dbReference>
<evidence type="ECO:0000313" key="2">
    <source>
        <dbReference type="Proteomes" id="UP001160152"/>
    </source>
</evidence>
<evidence type="ECO:0000313" key="1">
    <source>
        <dbReference type="EMBL" id="MDH0756812.1"/>
    </source>
</evidence>
<dbReference type="AlphaFoldDB" id="A0ABD4YBE7"/>
<accession>A0ABD4YBE7</accession>
<organism evidence="1 2">
    <name type="scientific">Pseudomonas juntendi</name>
    <dbReference type="NCBI Taxonomy" id="2666183"/>
    <lineage>
        <taxon>Bacteria</taxon>
        <taxon>Pseudomonadati</taxon>
        <taxon>Pseudomonadota</taxon>
        <taxon>Gammaproteobacteria</taxon>
        <taxon>Pseudomonadales</taxon>
        <taxon>Pseudomonadaceae</taxon>
        <taxon>Pseudomonas</taxon>
    </lineage>
</organism>
<dbReference type="RefSeq" id="WP_009682614.1">
    <property type="nucleotide sequence ID" value="NZ_JACGCY010000015.1"/>
</dbReference>
<name>A0ABD4YBE7_9PSED</name>
<comment type="caution">
    <text evidence="1">The sequence shown here is derived from an EMBL/GenBank/DDBJ whole genome shotgun (WGS) entry which is preliminary data.</text>
</comment>
<gene>
    <name evidence="1" type="ORF">N5C70_08785</name>
</gene>
<proteinExistence type="predicted"/>